<comment type="catalytic activity">
    <reaction evidence="12">
        <text>oxaloacetate + H(+) = pyruvate + CO2</text>
        <dbReference type="Rhea" id="RHEA:15641"/>
        <dbReference type="ChEBI" id="CHEBI:15361"/>
        <dbReference type="ChEBI" id="CHEBI:15378"/>
        <dbReference type="ChEBI" id="CHEBI:16452"/>
        <dbReference type="ChEBI" id="CHEBI:16526"/>
        <dbReference type="EC" id="4.1.1.112"/>
    </reaction>
</comment>
<reference evidence="13 14" key="1">
    <citation type="journal article" date="2019" name="Int. J. Syst. Evol. Microbiol.">
        <title>The Global Catalogue of Microorganisms (GCM) 10K type strain sequencing project: providing services to taxonomists for standard genome sequencing and annotation.</title>
        <authorList>
            <consortium name="The Broad Institute Genomics Platform"/>
            <consortium name="The Broad Institute Genome Sequencing Center for Infectious Disease"/>
            <person name="Wu L."/>
            <person name="Ma J."/>
        </authorList>
    </citation>
    <scope>NUCLEOTIDE SEQUENCE [LARGE SCALE GENOMIC DNA]</scope>
    <source>
        <strain evidence="13 14">JCM 16374</strain>
    </source>
</reference>
<evidence type="ECO:0000256" key="7">
    <source>
        <dbReference type="ARBA" id="ARBA00016549"/>
    </source>
</evidence>
<comment type="function">
    <text evidence="8">Catalyzes the aldol cleavage of 4-hydroxy-4-methyl-2-oxoglutarate (HMG) into 2 molecules of pyruvate. Also contains a secondary oxaloacetate (OAA) decarboxylase activity due to the common pyruvate enolate transition state formed following C-C bond cleavage in the retro-aldol and decarboxylation reactions.</text>
</comment>
<keyword evidence="14" id="KW-1185">Reference proteome</keyword>
<organism evidence="13 14">
    <name type="scientific">Streptomyces lunalinharesii</name>
    <dbReference type="NCBI Taxonomy" id="333384"/>
    <lineage>
        <taxon>Bacteria</taxon>
        <taxon>Bacillati</taxon>
        <taxon>Actinomycetota</taxon>
        <taxon>Actinomycetes</taxon>
        <taxon>Kitasatosporales</taxon>
        <taxon>Streptomycetaceae</taxon>
        <taxon>Streptomyces</taxon>
    </lineage>
</organism>
<dbReference type="PANTHER" id="PTHR33254:SF4">
    <property type="entry name" value="4-HYDROXY-4-METHYL-2-OXOGLUTARATE ALDOLASE 3-RELATED"/>
    <property type="match status" value="1"/>
</dbReference>
<dbReference type="PANTHER" id="PTHR33254">
    <property type="entry name" value="4-HYDROXY-4-METHYL-2-OXOGLUTARATE ALDOLASE 3-RELATED"/>
    <property type="match status" value="1"/>
</dbReference>
<dbReference type="Proteomes" id="UP001500994">
    <property type="component" value="Unassembled WGS sequence"/>
</dbReference>
<evidence type="ECO:0000256" key="8">
    <source>
        <dbReference type="ARBA" id="ARBA00025046"/>
    </source>
</evidence>
<comment type="cofactor">
    <cofactor evidence="2">
        <name>a divalent metal cation</name>
        <dbReference type="ChEBI" id="CHEBI:60240"/>
    </cofactor>
</comment>
<dbReference type="EMBL" id="BAAARK010000023">
    <property type="protein sequence ID" value="GAA2678645.1"/>
    <property type="molecule type" value="Genomic_DNA"/>
</dbReference>
<dbReference type="EC" id="4.1.1.112" evidence="6"/>
<dbReference type="SUPFAM" id="SSF89562">
    <property type="entry name" value="RraA-like"/>
    <property type="match status" value="1"/>
</dbReference>
<dbReference type="RefSeq" id="WP_344581542.1">
    <property type="nucleotide sequence ID" value="NZ_BAAARK010000023.1"/>
</dbReference>
<dbReference type="Gene3D" id="3.50.30.40">
    <property type="entry name" value="Ribonuclease E inhibitor RraA/RraA-like"/>
    <property type="match status" value="1"/>
</dbReference>
<evidence type="ECO:0000256" key="3">
    <source>
        <dbReference type="ARBA" id="ARBA00008621"/>
    </source>
</evidence>
<proteinExistence type="inferred from homology"/>
<evidence type="ECO:0000256" key="10">
    <source>
        <dbReference type="ARBA" id="ARBA00030169"/>
    </source>
</evidence>
<dbReference type="Pfam" id="PF03737">
    <property type="entry name" value="RraA-like"/>
    <property type="match status" value="1"/>
</dbReference>
<evidence type="ECO:0000256" key="2">
    <source>
        <dbReference type="ARBA" id="ARBA00001968"/>
    </source>
</evidence>
<gene>
    <name evidence="13" type="ORF">GCM10009864_58330</name>
</gene>
<name>A0ABN3SJ20_9ACTN</name>
<dbReference type="InterPro" id="IPR036704">
    <property type="entry name" value="RraA/RraA-like_sf"/>
</dbReference>
<accession>A0ABN3SJ20</accession>
<dbReference type="EC" id="4.1.3.17" evidence="5"/>
<sequence>MNDHAGAPAPDAFREIPPTTLADVLGRGQVMDLGIRPLWSPTPRVAGPAFTVRCPPGDNLMVHAAIHRAAPGSVIVVASGDLDHALAGGNVCAVARRRGIAAFVADGLIRDLAEVRAMGFPVFARGVIPFPGRKAAVRPHNVDVRCGGVDVRAGDVVVADEEGVVVVPRDRQAEVLRSARTKLAKEAEEDLDAWEAAHRLRIDALLRDGGVEGGLDGALDG</sequence>
<protein>
    <recommendedName>
        <fullName evidence="7">Putative 4-hydroxy-4-methyl-2-oxoglutarate aldolase</fullName>
        <ecNumber evidence="6">4.1.1.112</ecNumber>
        <ecNumber evidence="5">4.1.3.17</ecNumber>
    </recommendedName>
    <alternativeName>
        <fullName evidence="11">Oxaloacetate decarboxylase</fullName>
    </alternativeName>
    <alternativeName>
        <fullName evidence="9">Regulator of ribonuclease activity homolog</fullName>
    </alternativeName>
    <alternativeName>
        <fullName evidence="10">RraA-like protein</fullName>
    </alternativeName>
</protein>
<dbReference type="CDD" id="cd16841">
    <property type="entry name" value="RraA_family"/>
    <property type="match status" value="1"/>
</dbReference>
<evidence type="ECO:0000256" key="4">
    <source>
        <dbReference type="ARBA" id="ARBA00011233"/>
    </source>
</evidence>
<evidence type="ECO:0000256" key="1">
    <source>
        <dbReference type="ARBA" id="ARBA00001342"/>
    </source>
</evidence>
<comment type="caution">
    <text evidence="13">The sequence shown here is derived from an EMBL/GenBank/DDBJ whole genome shotgun (WGS) entry which is preliminary data.</text>
</comment>
<evidence type="ECO:0000313" key="14">
    <source>
        <dbReference type="Proteomes" id="UP001500994"/>
    </source>
</evidence>
<evidence type="ECO:0000256" key="5">
    <source>
        <dbReference type="ARBA" id="ARBA00012213"/>
    </source>
</evidence>
<evidence type="ECO:0000313" key="13">
    <source>
        <dbReference type="EMBL" id="GAA2678645.1"/>
    </source>
</evidence>
<evidence type="ECO:0000256" key="12">
    <source>
        <dbReference type="ARBA" id="ARBA00047973"/>
    </source>
</evidence>
<comment type="catalytic activity">
    <reaction evidence="1">
        <text>4-hydroxy-4-methyl-2-oxoglutarate = 2 pyruvate</text>
        <dbReference type="Rhea" id="RHEA:22748"/>
        <dbReference type="ChEBI" id="CHEBI:15361"/>
        <dbReference type="ChEBI" id="CHEBI:58276"/>
        <dbReference type="EC" id="4.1.3.17"/>
    </reaction>
</comment>
<comment type="subunit">
    <text evidence="4">Homotrimer.</text>
</comment>
<comment type="similarity">
    <text evidence="3">Belongs to the class II aldolase/RraA-like family.</text>
</comment>
<dbReference type="InterPro" id="IPR005493">
    <property type="entry name" value="RraA/RraA-like"/>
</dbReference>
<evidence type="ECO:0000256" key="9">
    <source>
        <dbReference type="ARBA" id="ARBA00029596"/>
    </source>
</evidence>
<evidence type="ECO:0000256" key="11">
    <source>
        <dbReference type="ARBA" id="ARBA00032305"/>
    </source>
</evidence>
<evidence type="ECO:0000256" key="6">
    <source>
        <dbReference type="ARBA" id="ARBA00012947"/>
    </source>
</evidence>